<protein>
    <submittedName>
        <fullName evidence="7">FAD dependent oxidoreductase</fullName>
    </submittedName>
</protein>
<name>A0A194WSF7_MOLSC</name>
<evidence type="ECO:0000313" key="8">
    <source>
        <dbReference type="Proteomes" id="UP000070700"/>
    </source>
</evidence>
<keyword evidence="5" id="KW-0560">Oxidoreductase</keyword>
<dbReference type="Proteomes" id="UP000070700">
    <property type="component" value="Unassembled WGS sequence"/>
</dbReference>
<dbReference type="GO" id="GO:0008115">
    <property type="term" value="F:sarcosine oxidase activity"/>
    <property type="evidence" value="ECO:0007669"/>
    <property type="project" value="TreeGrafter"/>
</dbReference>
<gene>
    <name evidence="7" type="ORF">LY89DRAFT_787229</name>
</gene>
<dbReference type="KEGG" id="psco:LY89DRAFT_787229"/>
<dbReference type="Gene3D" id="3.50.50.60">
    <property type="entry name" value="FAD/NAD(P)-binding domain"/>
    <property type="match status" value="1"/>
</dbReference>
<evidence type="ECO:0000256" key="5">
    <source>
        <dbReference type="ARBA" id="ARBA00023002"/>
    </source>
</evidence>
<dbReference type="EMBL" id="KQ947428">
    <property type="protein sequence ID" value="KUJ10896.1"/>
    <property type="molecule type" value="Genomic_DNA"/>
</dbReference>
<keyword evidence="3" id="KW-0285">Flavoprotein</keyword>
<dbReference type="AlphaFoldDB" id="A0A194WSF7"/>
<dbReference type="STRING" id="149040.A0A194WSF7"/>
<evidence type="ECO:0000313" key="7">
    <source>
        <dbReference type="EMBL" id="KUJ10896.1"/>
    </source>
</evidence>
<keyword evidence="8" id="KW-1185">Reference proteome</keyword>
<dbReference type="Pfam" id="PF01266">
    <property type="entry name" value="DAO"/>
    <property type="match status" value="1"/>
</dbReference>
<dbReference type="InterPro" id="IPR045170">
    <property type="entry name" value="MTOX"/>
</dbReference>
<organism evidence="7 8">
    <name type="scientific">Mollisia scopiformis</name>
    <name type="common">Conifer needle endophyte fungus</name>
    <name type="synonym">Phialocephala scopiformis</name>
    <dbReference type="NCBI Taxonomy" id="149040"/>
    <lineage>
        <taxon>Eukaryota</taxon>
        <taxon>Fungi</taxon>
        <taxon>Dikarya</taxon>
        <taxon>Ascomycota</taxon>
        <taxon>Pezizomycotina</taxon>
        <taxon>Leotiomycetes</taxon>
        <taxon>Helotiales</taxon>
        <taxon>Mollisiaceae</taxon>
        <taxon>Mollisia</taxon>
    </lineage>
</organism>
<comment type="similarity">
    <text evidence="2">Belongs to the MSOX/MTOX family.</text>
</comment>
<accession>A0A194WSF7</accession>
<evidence type="ECO:0000259" key="6">
    <source>
        <dbReference type="Pfam" id="PF01266"/>
    </source>
</evidence>
<evidence type="ECO:0000256" key="2">
    <source>
        <dbReference type="ARBA" id="ARBA00010989"/>
    </source>
</evidence>
<dbReference type="PANTHER" id="PTHR10961">
    <property type="entry name" value="PEROXISOMAL SARCOSINE OXIDASE"/>
    <property type="match status" value="1"/>
</dbReference>
<dbReference type="Gene3D" id="3.30.9.10">
    <property type="entry name" value="D-Amino Acid Oxidase, subunit A, domain 2"/>
    <property type="match status" value="1"/>
</dbReference>
<evidence type="ECO:0000256" key="1">
    <source>
        <dbReference type="ARBA" id="ARBA00001974"/>
    </source>
</evidence>
<sequence length="470" mass="52404">MTQVNKDSKIIIVGAGVFGLSTALWLAKSGYKSVTVFDQQPYFTNSYRDGADGASADINKIIRFSYGKEIEYQSLALEASHIWDEWNQELANLKQSGEDAGLPPGLSSGDKLWFNSRMLRMSASESYGEFEKETLKTMEKEARLREKQFECRNEADIQRAQESGWGHKVDPFHRKELGRAHSAVLDSTAGFVAAGRSCLWALHLCRKSGVNRTDGSVYGIETEDSRSHSADLIIVACGGWTPTLVPEISRSLETTAGSIVTVQIPQDNQELWDRYAPENMPVFTWGMREGRGMYGFPRMEDGIVKFGYRATKWTNYDDINGKPLSVPKTAHTSKRETNIPLTALHAVKDFISEYLPELTPLGINSTRLCWYTDSIDNSFMIDHVPSRPGLMVCSGGSGHGFKFLPILGREVVKIVEGGKKNVYGEMWRWRDPKEGGKNNGLEEGVSGPRVLAKQKMASEKDWSFGGSSRL</sequence>
<comment type="cofactor">
    <cofactor evidence="1">
        <name>FAD</name>
        <dbReference type="ChEBI" id="CHEBI:57692"/>
    </cofactor>
</comment>
<dbReference type="GO" id="GO:0050660">
    <property type="term" value="F:flavin adenine dinucleotide binding"/>
    <property type="evidence" value="ECO:0007669"/>
    <property type="project" value="InterPro"/>
</dbReference>
<proteinExistence type="inferred from homology"/>
<feature type="domain" description="FAD dependent oxidoreductase" evidence="6">
    <location>
        <begin position="9"/>
        <end position="412"/>
    </location>
</feature>
<dbReference type="PANTHER" id="PTHR10961:SF15">
    <property type="entry name" value="FAD DEPENDENT OXIDOREDUCTASE DOMAIN-CONTAINING PROTEIN"/>
    <property type="match status" value="1"/>
</dbReference>
<reference evidence="7 8" key="1">
    <citation type="submission" date="2015-10" db="EMBL/GenBank/DDBJ databases">
        <title>Full genome of DAOMC 229536 Phialocephala scopiformis, a fungal endophyte of spruce producing the potent anti-insectan compound rugulosin.</title>
        <authorList>
            <consortium name="DOE Joint Genome Institute"/>
            <person name="Walker A.K."/>
            <person name="Frasz S.L."/>
            <person name="Seifert K.A."/>
            <person name="Miller J.D."/>
            <person name="Mondo S.J."/>
            <person name="Labutti K."/>
            <person name="Lipzen A."/>
            <person name="Dockter R."/>
            <person name="Kennedy M."/>
            <person name="Grigoriev I.V."/>
            <person name="Spatafora J.W."/>
        </authorList>
    </citation>
    <scope>NUCLEOTIDE SEQUENCE [LARGE SCALE GENOMIC DNA]</scope>
    <source>
        <strain evidence="7 8">CBS 120377</strain>
    </source>
</reference>
<dbReference type="SUPFAM" id="SSF51905">
    <property type="entry name" value="FAD/NAD(P)-binding domain"/>
    <property type="match status" value="1"/>
</dbReference>
<dbReference type="RefSeq" id="XP_018065251.1">
    <property type="nucleotide sequence ID" value="XM_018223054.1"/>
</dbReference>
<evidence type="ECO:0000256" key="3">
    <source>
        <dbReference type="ARBA" id="ARBA00022630"/>
    </source>
</evidence>
<dbReference type="InParanoid" id="A0A194WSF7"/>
<dbReference type="InterPro" id="IPR006076">
    <property type="entry name" value="FAD-dep_OxRdtase"/>
</dbReference>
<evidence type="ECO:0000256" key="4">
    <source>
        <dbReference type="ARBA" id="ARBA00022827"/>
    </source>
</evidence>
<dbReference type="SUPFAM" id="SSF54373">
    <property type="entry name" value="FAD-linked reductases, C-terminal domain"/>
    <property type="match status" value="1"/>
</dbReference>
<keyword evidence="4" id="KW-0274">FAD</keyword>
<dbReference type="GeneID" id="28832780"/>
<dbReference type="OrthoDB" id="2219495at2759"/>
<dbReference type="InterPro" id="IPR036188">
    <property type="entry name" value="FAD/NAD-bd_sf"/>
</dbReference>